<organism evidence="1 2">
    <name type="scientific">Seminavis robusta</name>
    <dbReference type="NCBI Taxonomy" id="568900"/>
    <lineage>
        <taxon>Eukaryota</taxon>
        <taxon>Sar</taxon>
        <taxon>Stramenopiles</taxon>
        <taxon>Ochrophyta</taxon>
        <taxon>Bacillariophyta</taxon>
        <taxon>Bacillariophyceae</taxon>
        <taxon>Bacillariophycidae</taxon>
        <taxon>Naviculales</taxon>
        <taxon>Naviculaceae</taxon>
        <taxon>Seminavis</taxon>
    </lineage>
</organism>
<dbReference type="Proteomes" id="UP001153069">
    <property type="component" value="Unassembled WGS sequence"/>
</dbReference>
<name>A0A9N8EX21_9STRA</name>
<accession>A0A9N8EX21</accession>
<protein>
    <submittedName>
        <fullName evidence="1">Uncharacterized protein</fullName>
    </submittedName>
</protein>
<dbReference type="EMBL" id="CAICTM010002609">
    <property type="protein sequence ID" value="CAB9529747.1"/>
    <property type="molecule type" value="Genomic_DNA"/>
</dbReference>
<reference evidence="1" key="1">
    <citation type="submission" date="2020-06" db="EMBL/GenBank/DDBJ databases">
        <authorList>
            <consortium name="Plant Systems Biology data submission"/>
        </authorList>
    </citation>
    <scope>NUCLEOTIDE SEQUENCE</scope>
    <source>
        <strain evidence="1">D6</strain>
    </source>
</reference>
<dbReference type="AlphaFoldDB" id="A0A9N8EX21"/>
<gene>
    <name evidence="1" type="ORF">SEMRO_2611_G332560.1</name>
</gene>
<sequence length="367" mass="41518">MAELRKKTRLEENAPKEIFYFGYGPIVNDMVRKRRGIEVTELKPAYVPDYRLTFSFGGTANIVRKTGFEVHGLLMKLKSPKDWDKLRGFEAGNAPRIRTVVPYGGDSTAETDSNSEDCHHNADDDFFAAPIAAGAMQAYLIEMPGDVEDTLLDAPIERLPQERYLKLVANGMRKYGVDEDYITDHIEACPFIPNRKREDYFTFPVAKKVPVITHAKYEEICARASVEGDLYFTLGKRVFRMGEHDPANPLAKWFETHGHGQTDCTYMVHLTVVDPNIPLLDEPKDVTPLHVEWAENHCVEVVEQYGMSATRVYEIGEPGTQPPKDEEGNIKAEELSQDLSEASEVPRKSCLSWLCPMLGKDHHLAEQ</sequence>
<evidence type="ECO:0000313" key="1">
    <source>
        <dbReference type="EMBL" id="CAB9529747.1"/>
    </source>
</evidence>
<dbReference type="OrthoDB" id="2924818at2759"/>
<keyword evidence="2" id="KW-1185">Reference proteome</keyword>
<comment type="caution">
    <text evidence="1">The sequence shown here is derived from an EMBL/GenBank/DDBJ whole genome shotgun (WGS) entry which is preliminary data.</text>
</comment>
<proteinExistence type="predicted"/>
<evidence type="ECO:0000313" key="2">
    <source>
        <dbReference type="Proteomes" id="UP001153069"/>
    </source>
</evidence>
<dbReference type="Gene3D" id="3.10.490.10">
    <property type="entry name" value="Gamma-glutamyl cyclotransferase-like"/>
    <property type="match status" value="1"/>
</dbReference>
<dbReference type="CDD" id="cd06661">
    <property type="entry name" value="GGCT_like"/>
    <property type="match status" value="1"/>
</dbReference>
<dbReference type="InterPro" id="IPR013024">
    <property type="entry name" value="GGCT-like"/>
</dbReference>